<dbReference type="SUPFAM" id="SSF103473">
    <property type="entry name" value="MFS general substrate transporter"/>
    <property type="match status" value="1"/>
</dbReference>
<dbReference type="PANTHER" id="PTHR43385">
    <property type="entry name" value="RIBOFLAVIN TRANSPORTER RIBJ"/>
    <property type="match status" value="1"/>
</dbReference>
<feature type="transmembrane region" description="Helical" evidence="6">
    <location>
        <begin position="327"/>
        <end position="347"/>
    </location>
</feature>
<keyword evidence="4 6" id="KW-1133">Transmembrane helix</keyword>
<dbReference type="InterPro" id="IPR011701">
    <property type="entry name" value="MFS"/>
</dbReference>
<comment type="subcellular location">
    <subcellularLocation>
        <location evidence="1">Membrane</location>
        <topology evidence="1">Multi-pass membrane protein</topology>
    </subcellularLocation>
</comment>
<name>A0ABR4Q371_9CEST</name>
<evidence type="ECO:0000256" key="2">
    <source>
        <dbReference type="ARBA" id="ARBA00022448"/>
    </source>
</evidence>
<feature type="transmembrane region" description="Helical" evidence="6">
    <location>
        <begin position="422"/>
        <end position="444"/>
    </location>
</feature>
<accession>A0ABR4Q371</accession>
<keyword evidence="5 6" id="KW-0472">Membrane</keyword>
<feature type="transmembrane region" description="Helical" evidence="6">
    <location>
        <begin position="393"/>
        <end position="416"/>
    </location>
</feature>
<dbReference type="Proteomes" id="UP001651158">
    <property type="component" value="Unassembled WGS sequence"/>
</dbReference>
<evidence type="ECO:0000313" key="8">
    <source>
        <dbReference type="Proteomes" id="UP001651158"/>
    </source>
</evidence>
<keyword evidence="3 6" id="KW-0812">Transmembrane</keyword>
<feature type="transmembrane region" description="Helical" evidence="6">
    <location>
        <begin position="85"/>
        <end position="103"/>
    </location>
</feature>
<comment type="caution">
    <text evidence="7">The sequence shown here is derived from an EMBL/GenBank/DDBJ whole genome shotgun (WGS) entry which is preliminary data.</text>
</comment>
<evidence type="ECO:0000256" key="6">
    <source>
        <dbReference type="SAM" id="Phobius"/>
    </source>
</evidence>
<evidence type="ECO:0000313" key="7">
    <source>
        <dbReference type="EMBL" id="KAL5104045.1"/>
    </source>
</evidence>
<feature type="transmembrane region" description="Helical" evidence="6">
    <location>
        <begin position="300"/>
        <end position="320"/>
    </location>
</feature>
<sequence>MHKRSSWETLQGCFAVLMACCGLAPLGHLTTLANVMPYLASYMHKYTDVTVDYSLAIWLSCCLHAIQGIATPTTAVLISRVGYRPLLLFSWVVHSAGILLTPLTLKVGFAAVIFTYAIMVGWGVGASYGLLLALAGSWFPKRRGLVVGICACGFGAGAIILTPLQTAIINPQNLAVNNVTQMFEDEAMLQRVPKCLYIVGGIMAGLQLLGCILVRPRPEEGESQIEEVVIEDSIANSLEVSQNKISLKSEASAPDLCPREVLHKVDVYLFWTIMCLSLIPLTLITATIKVVGQRSIPDDKYLSLVSTLGAVFNTLARIGWGPIGDRFAYKVPLCCLNLFYGVILITLPFIPPIPVAGKYLYAIWVSFVYFCVAGNFVLLPFGISRAFGHKHFAANYGIVFSAFTPGSIIGALIVYFVKLEHYVTEIFVSCGAICLCSSVFALYLTDVNAPRVCQAITCHRKKGA</sequence>
<dbReference type="PROSITE" id="PS51257">
    <property type="entry name" value="PROKAR_LIPOPROTEIN"/>
    <property type="match status" value="1"/>
</dbReference>
<dbReference type="EMBL" id="JAKROA010000014">
    <property type="protein sequence ID" value="KAL5104045.1"/>
    <property type="molecule type" value="Genomic_DNA"/>
</dbReference>
<evidence type="ECO:0000256" key="4">
    <source>
        <dbReference type="ARBA" id="ARBA00022989"/>
    </source>
</evidence>
<keyword evidence="2" id="KW-0813">Transport</keyword>
<dbReference type="Pfam" id="PF07690">
    <property type="entry name" value="MFS_1"/>
    <property type="match status" value="1"/>
</dbReference>
<proteinExistence type="predicted"/>
<dbReference type="PANTHER" id="PTHR43385:SF1">
    <property type="entry name" value="RIBOFLAVIN TRANSPORTER RIBJ"/>
    <property type="match status" value="1"/>
</dbReference>
<dbReference type="InterPro" id="IPR052983">
    <property type="entry name" value="MFS_Riboflavin_Transporter"/>
</dbReference>
<feature type="transmembrane region" description="Helical" evidence="6">
    <location>
        <begin position="12"/>
        <end position="35"/>
    </location>
</feature>
<feature type="transmembrane region" description="Helical" evidence="6">
    <location>
        <begin position="196"/>
        <end position="214"/>
    </location>
</feature>
<feature type="transmembrane region" description="Helical" evidence="6">
    <location>
        <begin position="55"/>
        <end position="78"/>
    </location>
</feature>
<protein>
    <submittedName>
        <fullName evidence="7">Oxalate:formate antiporter</fullName>
    </submittedName>
</protein>
<keyword evidence="8" id="KW-1185">Reference proteome</keyword>
<reference evidence="7 8" key="1">
    <citation type="journal article" date="2022" name="Front. Cell. Infect. Microbiol.">
        <title>The Genomes of Two Strains of Taenia crassiceps the Animal Model for the Study of Human Cysticercosis.</title>
        <authorList>
            <person name="Bobes R.J."/>
            <person name="Estrada K."/>
            <person name="Rios-Valencia D.G."/>
            <person name="Calderon-Gallegos A."/>
            <person name="de la Torre P."/>
            <person name="Carrero J.C."/>
            <person name="Sanchez-Flores A."/>
            <person name="Laclette J.P."/>
        </authorList>
    </citation>
    <scope>NUCLEOTIDE SEQUENCE [LARGE SCALE GENOMIC DNA]</scope>
    <source>
        <strain evidence="7">WFUcys</strain>
    </source>
</reference>
<evidence type="ECO:0000256" key="5">
    <source>
        <dbReference type="ARBA" id="ARBA00023136"/>
    </source>
</evidence>
<feature type="transmembrane region" description="Helical" evidence="6">
    <location>
        <begin position="145"/>
        <end position="164"/>
    </location>
</feature>
<dbReference type="InterPro" id="IPR036259">
    <property type="entry name" value="MFS_trans_sf"/>
</dbReference>
<organism evidence="7 8">
    <name type="scientific">Taenia crassiceps</name>
    <dbReference type="NCBI Taxonomy" id="6207"/>
    <lineage>
        <taxon>Eukaryota</taxon>
        <taxon>Metazoa</taxon>
        <taxon>Spiralia</taxon>
        <taxon>Lophotrochozoa</taxon>
        <taxon>Platyhelminthes</taxon>
        <taxon>Cestoda</taxon>
        <taxon>Eucestoda</taxon>
        <taxon>Cyclophyllidea</taxon>
        <taxon>Taeniidae</taxon>
        <taxon>Taenia</taxon>
    </lineage>
</organism>
<dbReference type="Gene3D" id="1.20.1250.20">
    <property type="entry name" value="MFS general substrate transporter like domains"/>
    <property type="match status" value="2"/>
</dbReference>
<evidence type="ECO:0000256" key="3">
    <source>
        <dbReference type="ARBA" id="ARBA00022692"/>
    </source>
</evidence>
<feature type="transmembrane region" description="Helical" evidence="6">
    <location>
        <begin position="268"/>
        <end position="288"/>
    </location>
</feature>
<evidence type="ECO:0000256" key="1">
    <source>
        <dbReference type="ARBA" id="ARBA00004141"/>
    </source>
</evidence>
<feature type="transmembrane region" description="Helical" evidence="6">
    <location>
        <begin position="359"/>
        <end position="381"/>
    </location>
</feature>
<gene>
    <name evidence="7" type="ORF">TcWFU_001314</name>
</gene>
<feature type="transmembrane region" description="Helical" evidence="6">
    <location>
        <begin position="109"/>
        <end position="133"/>
    </location>
</feature>